<feature type="compositionally biased region" description="Acidic residues" evidence="1">
    <location>
        <begin position="156"/>
        <end position="176"/>
    </location>
</feature>
<dbReference type="GeneID" id="19417547"/>
<dbReference type="InterPro" id="IPR021109">
    <property type="entry name" value="Peptidase_aspartic_dom_sf"/>
</dbReference>
<dbReference type="OrthoDB" id="2753131at2759"/>
<keyword evidence="3" id="KW-1185">Reference proteome</keyword>
<dbReference type="AlphaFoldDB" id="R7S6I8"/>
<dbReference type="Gene3D" id="2.40.70.10">
    <property type="entry name" value="Acid Proteases"/>
    <property type="match status" value="2"/>
</dbReference>
<dbReference type="SUPFAM" id="SSF50630">
    <property type="entry name" value="Acid proteases"/>
    <property type="match status" value="1"/>
</dbReference>
<evidence type="ECO:0000256" key="1">
    <source>
        <dbReference type="SAM" id="MobiDB-lite"/>
    </source>
</evidence>
<evidence type="ECO:0000313" key="3">
    <source>
        <dbReference type="Proteomes" id="UP000054317"/>
    </source>
</evidence>
<proteinExistence type="predicted"/>
<gene>
    <name evidence="2" type="ORF">TRAVEDRAFT_54817</name>
</gene>
<feature type="region of interest" description="Disordered" evidence="1">
    <location>
        <begin position="709"/>
        <end position="758"/>
    </location>
</feature>
<dbReference type="EMBL" id="JH711988">
    <property type="protein sequence ID" value="EIW51175.1"/>
    <property type="molecule type" value="Genomic_DNA"/>
</dbReference>
<dbReference type="KEGG" id="tvs:TRAVEDRAFT_54817"/>
<accession>R7S6I8</accession>
<dbReference type="RefSeq" id="XP_008045940.1">
    <property type="nucleotide sequence ID" value="XM_008047749.1"/>
</dbReference>
<reference evidence="3" key="1">
    <citation type="journal article" date="2012" name="Science">
        <title>The Paleozoic origin of enzymatic lignin decomposition reconstructed from 31 fungal genomes.</title>
        <authorList>
            <person name="Floudas D."/>
            <person name="Binder M."/>
            <person name="Riley R."/>
            <person name="Barry K."/>
            <person name="Blanchette R.A."/>
            <person name="Henrissat B."/>
            <person name="Martinez A.T."/>
            <person name="Otillar R."/>
            <person name="Spatafora J.W."/>
            <person name="Yadav J.S."/>
            <person name="Aerts A."/>
            <person name="Benoit I."/>
            <person name="Boyd A."/>
            <person name="Carlson A."/>
            <person name="Copeland A."/>
            <person name="Coutinho P.M."/>
            <person name="de Vries R.P."/>
            <person name="Ferreira P."/>
            <person name="Findley K."/>
            <person name="Foster B."/>
            <person name="Gaskell J."/>
            <person name="Glotzer D."/>
            <person name="Gorecki P."/>
            <person name="Heitman J."/>
            <person name="Hesse C."/>
            <person name="Hori C."/>
            <person name="Igarashi K."/>
            <person name="Jurgens J.A."/>
            <person name="Kallen N."/>
            <person name="Kersten P."/>
            <person name="Kohler A."/>
            <person name="Kuees U."/>
            <person name="Kumar T.K.A."/>
            <person name="Kuo A."/>
            <person name="LaButti K."/>
            <person name="Larrondo L.F."/>
            <person name="Lindquist E."/>
            <person name="Ling A."/>
            <person name="Lombard V."/>
            <person name="Lucas S."/>
            <person name="Lundell T."/>
            <person name="Martin R."/>
            <person name="McLaughlin D.J."/>
            <person name="Morgenstern I."/>
            <person name="Morin E."/>
            <person name="Murat C."/>
            <person name="Nagy L.G."/>
            <person name="Nolan M."/>
            <person name="Ohm R.A."/>
            <person name="Patyshakuliyeva A."/>
            <person name="Rokas A."/>
            <person name="Ruiz-Duenas F.J."/>
            <person name="Sabat G."/>
            <person name="Salamov A."/>
            <person name="Samejima M."/>
            <person name="Schmutz J."/>
            <person name="Slot J.C."/>
            <person name="St John F."/>
            <person name="Stenlid J."/>
            <person name="Sun H."/>
            <person name="Sun S."/>
            <person name="Syed K."/>
            <person name="Tsang A."/>
            <person name="Wiebenga A."/>
            <person name="Young D."/>
            <person name="Pisabarro A."/>
            <person name="Eastwood D.C."/>
            <person name="Martin F."/>
            <person name="Cullen D."/>
            <person name="Grigoriev I.V."/>
            <person name="Hibbett D.S."/>
        </authorList>
    </citation>
    <scope>NUCLEOTIDE SEQUENCE [LARGE SCALE GENOMIC DNA]</scope>
    <source>
        <strain evidence="3">FP-101664</strain>
    </source>
</reference>
<name>R7S6I8_TRAVS</name>
<sequence>MKDANGGTGHLLGLVENIPLKLGHISTPINAFIAENPPFDGLLGRPWQQAHKISIVEKPDGTYLEFPPTSGYPKSEMLVDPLPSMPSMPASEVPGVYATIKEWTADDIVGPIQDIDLASDSSASDTSDSSDDLPDLVTDSESSSDDDESIRTPSNDFDDEDSPFLNPDTDDAGYDADDEVMERSWHTRILPPRGDIMVPLAGQLNTVITQPPSMREAPQTPQFSRISQTGPTTVAAHHSFMFHDTTQEEFTTFLLPNASLSNQFGSYRGHVLISILPSQPVQPRVPVNSITIGSVVPMGRHHMHYLPQPPPLIILRITIGHLEIPFLLDTGSQVDCIHTDIYKALGGSLHWPRHNLRLINANGQPLKDRGVWRTPLKFGSITSVTDLHIVDNLTTPGILGQPWQHRNQMWFRHSADGVMIGVQSQDGRKTYELLLSSLQAQQMAWHRAAQMCASIRREDPDIPVMDFSETHRLREMMDPTKKDVGTQTDGTDTRALSTIAEEAGEEDNIEADPYVPSYRDPWDVDLKSPHEDGPSDATIENRMYRDLLIKYLVDHKHDQDKAKPFVDIPEVLSADRMILNESWKTYGVKNEELFLLRNMLIKVDGVYREGHAALHMIYFPHTTERVKEAEAVDRAVAQKSSDSLVLSEHNSPVSSESRFLPHLTQMDIEEFMDELEADELSAHRQRVKWVTAPEAEVSVSQTLTSQTLDDLSMTADTDTADSDHSMDDDWEDTTSNGEVASLAEARSTPPVPPNSPAL</sequence>
<feature type="compositionally biased region" description="Pro residues" evidence="1">
    <location>
        <begin position="749"/>
        <end position="758"/>
    </location>
</feature>
<feature type="region of interest" description="Disordered" evidence="1">
    <location>
        <begin position="119"/>
        <end position="176"/>
    </location>
</feature>
<organism evidence="2 3">
    <name type="scientific">Trametes versicolor (strain FP-101664)</name>
    <name type="common">White-rot fungus</name>
    <name type="synonym">Coriolus versicolor</name>
    <dbReference type="NCBI Taxonomy" id="717944"/>
    <lineage>
        <taxon>Eukaryota</taxon>
        <taxon>Fungi</taxon>
        <taxon>Dikarya</taxon>
        <taxon>Basidiomycota</taxon>
        <taxon>Agaricomycotina</taxon>
        <taxon>Agaricomycetes</taxon>
        <taxon>Polyporales</taxon>
        <taxon>Polyporaceae</taxon>
        <taxon>Trametes</taxon>
    </lineage>
</organism>
<protein>
    <submittedName>
        <fullName evidence="2">Uncharacterized protein</fullName>
    </submittedName>
</protein>
<evidence type="ECO:0000313" key="2">
    <source>
        <dbReference type="EMBL" id="EIW51175.1"/>
    </source>
</evidence>
<dbReference type="Proteomes" id="UP000054317">
    <property type="component" value="Unassembled WGS sequence"/>
</dbReference>
<dbReference type="CDD" id="cd00303">
    <property type="entry name" value="retropepsin_like"/>
    <property type="match status" value="2"/>
</dbReference>